<comment type="caution">
    <text evidence="1">The sequence shown here is derived from an EMBL/GenBank/DDBJ whole genome shotgun (WGS) entry which is preliminary data.</text>
</comment>
<reference evidence="2" key="1">
    <citation type="journal article" date="2019" name="Int. J. Syst. Evol. Microbiol.">
        <title>The Global Catalogue of Microorganisms (GCM) 10K type strain sequencing project: providing services to taxonomists for standard genome sequencing and annotation.</title>
        <authorList>
            <consortium name="The Broad Institute Genomics Platform"/>
            <consortium name="The Broad Institute Genome Sequencing Center for Infectious Disease"/>
            <person name="Wu L."/>
            <person name="Ma J."/>
        </authorList>
    </citation>
    <scope>NUCLEOTIDE SEQUENCE [LARGE SCALE GENOMIC DNA]</scope>
    <source>
        <strain evidence="2">JCM 17983</strain>
    </source>
</reference>
<dbReference type="NCBIfam" id="TIGR03299">
    <property type="entry name" value="LGT_TIGR03299"/>
    <property type="match status" value="1"/>
</dbReference>
<name>A0ABP9F9F5_9PSEU</name>
<dbReference type="InterPro" id="IPR017686">
    <property type="entry name" value="Phg/plasmid-like_prot"/>
</dbReference>
<dbReference type="Pfam" id="PF06067">
    <property type="entry name" value="DUF932"/>
    <property type="match status" value="1"/>
</dbReference>
<evidence type="ECO:0000313" key="2">
    <source>
        <dbReference type="Proteomes" id="UP001500457"/>
    </source>
</evidence>
<gene>
    <name evidence="1" type="ORF">GCM10023203_57360</name>
</gene>
<sequence length="330" mass="35921">MAQPERPHGNTDARGKAWHWRASAQGDEPNHYPGFVPVDDVLRRLFDWTAVELPVYVAVPGEGDESEYRALPGRKAIAADDTYEVLGLFKDGYAPHQYREWLLENVSTILDDDLGISSAGLLRNRAVAWVEVSVPDSITTPEGVAFRPNLLACTSFDGTVATTYKRTITNTVCDNTMGAALQEDGQQLKAKHTKNSGMKIADAREALAIVHTAADDFAAEVARLCDVTVTDAQWSQFLAGIAPDGDSKRSKTMAAEKRSQLDNLWRFDARVEPWSGSAWGALQAVNTWGQHIRGTRGATQRAERNAIETIDGSVEAADAEVLKVLAGISG</sequence>
<protein>
    <recommendedName>
        <fullName evidence="3">Phage/plasmid-like protein (TIGR03299 family)</fullName>
    </recommendedName>
</protein>
<dbReference type="EMBL" id="BAABHQ010000028">
    <property type="protein sequence ID" value="GAA4895567.1"/>
    <property type="molecule type" value="Genomic_DNA"/>
</dbReference>
<accession>A0ABP9F9F5</accession>
<keyword evidence="2" id="KW-1185">Reference proteome</keyword>
<evidence type="ECO:0000313" key="1">
    <source>
        <dbReference type="EMBL" id="GAA4895567.1"/>
    </source>
</evidence>
<organism evidence="1 2">
    <name type="scientific">Actinomycetospora straminea</name>
    <dbReference type="NCBI Taxonomy" id="663607"/>
    <lineage>
        <taxon>Bacteria</taxon>
        <taxon>Bacillati</taxon>
        <taxon>Actinomycetota</taxon>
        <taxon>Actinomycetes</taxon>
        <taxon>Pseudonocardiales</taxon>
        <taxon>Pseudonocardiaceae</taxon>
        <taxon>Actinomycetospora</taxon>
    </lineage>
</organism>
<proteinExistence type="predicted"/>
<dbReference type="Proteomes" id="UP001500457">
    <property type="component" value="Unassembled WGS sequence"/>
</dbReference>
<dbReference type="InterPro" id="IPR026325">
    <property type="entry name" value="DUF932"/>
</dbReference>
<evidence type="ECO:0008006" key="3">
    <source>
        <dbReference type="Google" id="ProtNLM"/>
    </source>
</evidence>